<evidence type="ECO:0000313" key="3">
    <source>
        <dbReference type="Proteomes" id="UP001178507"/>
    </source>
</evidence>
<gene>
    <name evidence="2" type="ORF">EVOR1521_LOCUS4574</name>
</gene>
<dbReference type="SUPFAM" id="SSF54236">
    <property type="entry name" value="Ubiquitin-like"/>
    <property type="match status" value="1"/>
</dbReference>
<comment type="caution">
    <text evidence="2">The sequence shown here is derived from an EMBL/GenBank/DDBJ whole genome shotgun (WGS) entry which is preliminary data.</text>
</comment>
<dbReference type="Pfam" id="PF00240">
    <property type="entry name" value="ubiquitin"/>
    <property type="match status" value="1"/>
</dbReference>
<organism evidence="2 3">
    <name type="scientific">Effrenium voratum</name>
    <dbReference type="NCBI Taxonomy" id="2562239"/>
    <lineage>
        <taxon>Eukaryota</taxon>
        <taxon>Sar</taxon>
        <taxon>Alveolata</taxon>
        <taxon>Dinophyceae</taxon>
        <taxon>Suessiales</taxon>
        <taxon>Symbiodiniaceae</taxon>
        <taxon>Effrenium</taxon>
    </lineage>
</organism>
<name>A0AA36MP77_9DINO</name>
<dbReference type="PRINTS" id="PR00348">
    <property type="entry name" value="UBIQUITIN"/>
</dbReference>
<dbReference type="InterPro" id="IPR019956">
    <property type="entry name" value="Ubiquitin_dom"/>
</dbReference>
<reference evidence="2" key="1">
    <citation type="submission" date="2023-08" db="EMBL/GenBank/DDBJ databases">
        <authorList>
            <person name="Chen Y."/>
            <person name="Shah S."/>
            <person name="Dougan E. K."/>
            <person name="Thang M."/>
            <person name="Chan C."/>
        </authorList>
    </citation>
    <scope>NUCLEOTIDE SEQUENCE</scope>
</reference>
<accession>A0AA36MP77</accession>
<dbReference type="InterPro" id="IPR029071">
    <property type="entry name" value="Ubiquitin-like_domsf"/>
</dbReference>
<dbReference type="PANTHER" id="PTHR10666">
    <property type="entry name" value="UBIQUITIN"/>
    <property type="match status" value="1"/>
</dbReference>
<dbReference type="SMART" id="SM00213">
    <property type="entry name" value="UBQ"/>
    <property type="match status" value="1"/>
</dbReference>
<dbReference type="InterPro" id="IPR000626">
    <property type="entry name" value="Ubiquitin-like_dom"/>
</dbReference>
<dbReference type="EMBL" id="CAUJNA010000311">
    <property type="protein sequence ID" value="CAJ1375255.1"/>
    <property type="molecule type" value="Genomic_DNA"/>
</dbReference>
<dbReference type="AlphaFoldDB" id="A0AA36MP77"/>
<dbReference type="InterPro" id="IPR050158">
    <property type="entry name" value="Ubiquitin_ubiquitin-like"/>
</dbReference>
<evidence type="ECO:0000259" key="1">
    <source>
        <dbReference type="PROSITE" id="PS50053"/>
    </source>
</evidence>
<protein>
    <recommendedName>
        <fullName evidence="1">Ubiquitin-like domain-containing protein</fullName>
    </recommendedName>
</protein>
<dbReference type="Gene3D" id="3.10.20.90">
    <property type="entry name" value="Phosphatidylinositol 3-kinase Catalytic Subunit, Chain A, domain 1"/>
    <property type="match status" value="1"/>
</dbReference>
<feature type="domain" description="Ubiquitin-like" evidence="1">
    <location>
        <begin position="71"/>
        <end position="144"/>
    </location>
</feature>
<dbReference type="CDD" id="cd17039">
    <property type="entry name" value="Ubl_ubiquitin_like"/>
    <property type="match status" value="1"/>
</dbReference>
<dbReference type="Proteomes" id="UP001178507">
    <property type="component" value="Unassembled WGS sequence"/>
</dbReference>
<sequence>MSKKTIMVSQSDMPWIPILCESGNVDMQLVEVEEEEYLKKQAEWREQQRREEASTQAALEASGLDPKTGALFFKTLQGDTHVLPYEASMTVMDLRTRLSERQGVPAEGLRLIFGGFQLEPSRTVQDYNIPKNCTIQVVQRVRAPEPLQ</sequence>
<keyword evidence="3" id="KW-1185">Reference proteome</keyword>
<evidence type="ECO:0000313" key="2">
    <source>
        <dbReference type="EMBL" id="CAJ1375255.1"/>
    </source>
</evidence>
<dbReference type="PROSITE" id="PS50053">
    <property type="entry name" value="UBIQUITIN_2"/>
    <property type="match status" value="1"/>
</dbReference>
<proteinExistence type="predicted"/>